<reference evidence="9 10" key="1">
    <citation type="submission" date="2021-08" db="EMBL/GenBank/DDBJ databases">
        <title>Caldovatus sediminis gen. nov., sp. nov., a moderately thermophilic bacterium isolated from a hot spring.</title>
        <authorList>
            <person name="Hu C.-J."/>
            <person name="Li W.-J."/>
            <person name="Xian W.-D."/>
        </authorList>
    </citation>
    <scope>NUCLEOTIDE SEQUENCE [LARGE SCALE GENOMIC DNA]</scope>
    <source>
        <strain evidence="9 10">SYSU G05006</strain>
    </source>
</reference>
<dbReference type="RefSeq" id="WP_220116134.1">
    <property type="nucleotide sequence ID" value="NZ_JAHZUY010000005.1"/>
</dbReference>
<keyword evidence="2" id="KW-1003">Cell membrane</keyword>
<keyword evidence="5 8" id="KW-1133">Transmembrane helix</keyword>
<sequence>MLVRPAISPAMPADHALSRRLITLVFLGAALAPGLVLLARIWSSVEADGISVVTRKLPVVDFANLWAGGVLARAGNLVALFDEESYRAWLRTAFSPRYEDSEWSYPPAMLFLGVPFSLLPVIPAYLLWTAGTAVVLFVVLWRAGLSPAVAAVATLSPAMVQNIVFGQNGALTAALLCAALLLPQARPVAAGIGAGLLTLKPQLGLLLPVVYLAGRAWRAFMVAGAVAIALAAAATVAFGPQVWTLFWIRTRPLMMAVMEAPWPSGHLVNGVSVFFMARSLGFGLEAAHATQGIVTACAVVLAVRAWRMPDADPALRMALCVPLAFLATPYAYTYDLVALGAAVAVVLAHWGWRIGPITALAWLWPAVSAWFGSRGWMLSPLVLAAFAAVAWRALRRTRLRQAGPASAGVAPT</sequence>
<evidence type="ECO:0000256" key="1">
    <source>
        <dbReference type="ARBA" id="ARBA00004651"/>
    </source>
</evidence>
<keyword evidence="6 8" id="KW-0472">Membrane</keyword>
<feature type="transmembrane region" description="Helical" evidence="8">
    <location>
        <begin position="219"/>
        <end position="240"/>
    </location>
</feature>
<keyword evidence="4 8" id="KW-0812">Transmembrane</keyword>
<gene>
    <name evidence="9" type="ORF">K1J50_03950</name>
</gene>
<feature type="transmembrane region" description="Helical" evidence="8">
    <location>
        <begin position="21"/>
        <end position="42"/>
    </location>
</feature>
<dbReference type="Pfam" id="PF09594">
    <property type="entry name" value="GT87"/>
    <property type="match status" value="1"/>
</dbReference>
<dbReference type="InterPro" id="IPR018584">
    <property type="entry name" value="GT87"/>
</dbReference>
<proteinExistence type="inferred from homology"/>
<evidence type="ECO:0000256" key="5">
    <source>
        <dbReference type="ARBA" id="ARBA00022989"/>
    </source>
</evidence>
<feature type="transmembrane region" description="Helical" evidence="8">
    <location>
        <begin position="103"/>
        <end position="128"/>
    </location>
</feature>
<feature type="transmembrane region" description="Helical" evidence="8">
    <location>
        <begin position="134"/>
        <end position="156"/>
    </location>
</feature>
<dbReference type="Proteomes" id="UP001519924">
    <property type="component" value="Unassembled WGS sequence"/>
</dbReference>
<evidence type="ECO:0000313" key="10">
    <source>
        <dbReference type="Proteomes" id="UP001519924"/>
    </source>
</evidence>
<evidence type="ECO:0000256" key="6">
    <source>
        <dbReference type="ARBA" id="ARBA00023136"/>
    </source>
</evidence>
<evidence type="ECO:0000256" key="8">
    <source>
        <dbReference type="SAM" id="Phobius"/>
    </source>
</evidence>
<comment type="subcellular location">
    <subcellularLocation>
        <location evidence="1">Cell membrane</location>
        <topology evidence="1">Multi-pass membrane protein</topology>
    </subcellularLocation>
</comment>
<evidence type="ECO:0000313" key="9">
    <source>
        <dbReference type="EMBL" id="MBW8268632.1"/>
    </source>
</evidence>
<feature type="transmembrane region" description="Helical" evidence="8">
    <location>
        <begin position="376"/>
        <end position="394"/>
    </location>
</feature>
<feature type="transmembrane region" description="Helical" evidence="8">
    <location>
        <begin position="339"/>
        <end position="364"/>
    </location>
</feature>
<keyword evidence="3" id="KW-0808">Transferase</keyword>
<comment type="caution">
    <text evidence="9">The sequence shown here is derived from an EMBL/GenBank/DDBJ whole genome shotgun (WGS) entry which is preliminary data.</text>
</comment>
<evidence type="ECO:0000256" key="7">
    <source>
        <dbReference type="ARBA" id="ARBA00024033"/>
    </source>
</evidence>
<organism evidence="9 10">
    <name type="scientific">Caldovatus aquaticus</name>
    <dbReference type="NCBI Taxonomy" id="2865671"/>
    <lineage>
        <taxon>Bacteria</taxon>
        <taxon>Pseudomonadati</taxon>
        <taxon>Pseudomonadota</taxon>
        <taxon>Alphaproteobacteria</taxon>
        <taxon>Acetobacterales</taxon>
        <taxon>Roseomonadaceae</taxon>
        <taxon>Caldovatus</taxon>
    </lineage>
</organism>
<feature type="transmembrane region" description="Helical" evidence="8">
    <location>
        <begin position="163"/>
        <end position="182"/>
    </location>
</feature>
<accession>A0ABS7EZ39</accession>
<evidence type="ECO:0000256" key="2">
    <source>
        <dbReference type="ARBA" id="ARBA00022475"/>
    </source>
</evidence>
<evidence type="ECO:0000256" key="3">
    <source>
        <dbReference type="ARBA" id="ARBA00022679"/>
    </source>
</evidence>
<name>A0ABS7EZ39_9PROT</name>
<keyword evidence="10" id="KW-1185">Reference proteome</keyword>
<dbReference type="EMBL" id="JAHZUY010000005">
    <property type="protein sequence ID" value="MBW8268632.1"/>
    <property type="molecule type" value="Genomic_DNA"/>
</dbReference>
<feature type="transmembrane region" description="Helical" evidence="8">
    <location>
        <begin position="188"/>
        <end position="212"/>
    </location>
</feature>
<evidence type="ECO:0000256" key="4">
    <source>
        <dbReference type="ARBA" id="ARBA00022692"/>
    </source>
</evidence>
<comment type="similarity">
    <text evidence="7">Belongs to the glycosyltransferase 87 family.</text>
</comment>
<protein>
    <submittedName>
        <fullName evidence="9">DUF2029 domain-containing protein</fullName>
    </submittedName>
</protein>